<evidence type="ECO:0000256" key="1">
    <source>
        <dbReference type="SAM" id="MobiDB-lite"/>
    </source>
</evidence>
<dbReference type="RefSeq" id="WP_026205832.1">
    <property type="nucleotide sequence ID" value="NZ_JBIAZU010000006.1"/>
</dbReference>
<dbReference type="EMBL" id="JBIAZU010000006">
    <property type="protein sequence ID" value="MFF5294127.1"/>
    <property type="molecule type" value="Genomic_DNA"/>
</dbReference>
<reference evidence="2 3" key="1">
    <citation type="submission" date="2024-10" db="EMBL/GenBank/DDBJ databases">
        <title>The Natural Products Discovery Center: Release of the First 8490 Sequenced Strains for Exploring Actinobacteria Biosynthetic Diversity.</title>
        <authorList>
            <person name="Kalkreuter E."/>
            <person name="Kautsar S.A."/>
            <person name="Yang D."/>
            <person name="Bader C.D."/>
            <person name="Teijaro C.N."/>
            <person name="Fluegel L."/>
            <person name="Davis C.M."/>
            <person name="Simpson J.R."/>
            <person name="Lauterbach L."/>
            <person name="Steele A.D."/>
            <person name="Gui C."/>
            <person name="Meng S."/>
            <person name="Li G."/>
            <person name="Viehrig K."/>
            <person name="Ye F."/>
            <person name="Su P."/>
            <person name="Kiefer A.F."/>
            <person name="Nichols A."/>
            <person name="Cepeda A.J."/>
            <person name="Yan W."/>
            <person name="Fan B."/>
            <person name="Jiang Y."/>
            <person name="Adhikari A."/>
            <person name="Zheng C.-J."/>
            <person name="Schuster L."/>
            <person name="Cowan T.M."/>
            <person name="Smanski M.J."/>
            <person name="Chevrette M.G."/>
            <person name="De Carvalho L.P.S."/>
            <person name="Shen B."/>
        </authorList>
    </citation>
    <scope>NUCLEOTIDE SEQUENCE [LARGE SCALE GENOMIC DNA]</scope>
    <source>
        <strain evidence="2 3">NPDC000087</strain>
    </source>
</reference>
<evidence type="ECO:0000313" key="3">
    <source>
        <dbReference type="Proteomes" id="UP001602245"/>
    </source>
</evidence>
<feature type="compositionally biased region" description="Pro residues" evidence="1">
    <location>
        <begin position="214"/>
        <end position="229"/>
    </location>
</feature>
<feature type="region of interest" description="Disordered" evidence="1">
    <location>
        <begin position="167"/>
        <end position="287"/>
    </location>
</feature>
<evidence type="ECO:0000313" key="2">
    <source>
        <dbReference type="EMBL" id="MFF5294127.1"/>
    </source>
</evidence>
<name>A0ABW6WLG1_9ACTN</name>
<organism evidence="2 3">
    <name type="scientific">Paractinoplanes globisporus</name>
    <dbReference type="NCBI Taxonomy" id="113565"/>
    <lineage>
        <taxon>Bacteria</taxon>
        <taxon>Bacillati</taxon>
        <taxon>Actinomycetota</taxon>
        <taxon>Actinomycetes</taxon>
        <taxon>Micromonosporales</taxon>
        <taxon>Micromonosporaceae</taxon>
        <taxon>Paractinoplanes</taxon>
    </lineage>
</organism>
<accession>A0ABW6WLG1</accession>
<gene>
    <name evidence="2" type="ORF">ACFY35_32230</name>
</gene>
<proteinExistence type="predicted"/>
<sequence length="287" mass="29922">MTAPGNSALVFILLAVFVACTAYAVGRLHQRSQMEQDREEAYRDGYDTATRSIFSLAARLIGPRRGARPSAPPFVDGALVEEPSALPAGALSPPPVADSSDSAVSDPAWSGPPAPELRRADPAPIGRRSAPPSESEATSLGFPVPPPAPPQIIGEPAAYGGVVYRPFPDPRLVGSAEPLPADRGSIHIPRPIRPSTAPDSLHRRAFPPSAAASPPTPVSPPAPASPPASAPAAGPDVTGKHTVPDELVQAPTYRLPPDRVFRAKVRDTPALPDDPATRVSLPKPRQS</sequence>
<comment type="caution">
    <text evidence="2">The sequence shown here is derived from an EMBL/GenBank/DDBJ whole genome shotgun (WGS) entry which is preliminary data.</text>
</comment>
<feature type="region of interest" description="Disordered" evidence="1">
    <location>
        <begin position="85"/>
        <end position="153"/>
    </location>
</feature>
<feature type="compositionally biased region" description="Low complexity" evidence="1">
    <location>
        <begin position="85"/>
        <end position="108"/>
    </location>
</feature>
<feature type="compositionally biased region" description="Basic and acidic residues" evidence="1">
    <location>
        <begin position="256"/>
        <end position="267"/>
    </location>
</feature>
<dbReference type="Proteomes" id="UP001602245">
    <property type="component" value="Unassembled WGS sequence"/>
</dbReference>
<keyword evidence="3" id="KW-1185">Reference proteome</keyword>
<protein>
    <submittedName>
        <fullName evidence="2">Uncharacterized protein</fullName>
    </submittedName>
</protein>